<feature type="transmembrane region" description="Helical" evidence="6">
    <location>
        <begin position="77"/>
        <end position="98"/>
    </location>
</feature>
<keyword evidence="5 6" id="KW-0472">Membrane</keyword>
<evidence type="ECO:0000313" key="9">
    <source>
        <dbReference type="Proteomes" id="UP001597024"/>
    </source>
</evidence>
<feature type="non-terminal residue" evidence="8">
    <location>
        <position position="370"/>
    </location>
</feature>
<feature type="transmembrane region" description="Helical" evidence="6">
    <location>
        <begin position="136"/>
        <end position="161"/>
    </location>
</feature>
<proteinExistence type="predicted"/>
<dbReference type="EMBL" id="JBHTHX010000325">
    <property type="protein sequence ID" value="MFD0885283.1"/>
    <property type="molecule type" value="Genomic_DNA"/>
</dbReference>
<keyword evidence="4 6" id="KW-1133">Transmembrane helix</keyword>
<evidence type="ECO:0000256" key="6">
    <source>
        <dbReference type="SAM" id="Phobius"/>
    </source>
</evidence>
<dbReference type="InterPro" id="IPR050189">
    <property type="entry name" value="MFS_Efflux_Transporters"/>
</dbReference>
<dbReference type="PANTHER" id="PTHR43124">
    <property type="entry name" value="PURINE EFFLUX PUMP PBUE"/>
    <property type="match status" value="1"/>
</dbReference>
<dbReference type="CDD" id="cd17324">
    <property type="entry name" value="MFS_NepI_like"/>
    <property type="match status" value="1"/>
</dbReference>
<feature type="transmembrane region" description="Helical" evidence="6">
    <location>
        <begin position="277"/>
        <end position="294"/>
    </location>
</feature>
<evidence type="ECO:0000256" key="5">
    <source>
        <dbReference type="ARBA" id="ARBA00023136"/>
    </source>
</evidence>
<keyword evidence="3 6" id="KW-0812">Transmembrane</keyword>
<feature type="transmembrane region" description="Helical" evidence="6">
    <location>
        <begin position="45"/>
        <end position="70"/>
    </location>
</feature>
<dbReference type="Gene3D" id="1.20.1250.20">
    <property type="entry name" value="MFS general substrate transporter like domains"/>
    <property type="match status" value="1"/>
</dbReference>
<dbReference type="Proteomes" id="UP001597024">
    <property type="component" value="Unassembled WGS sequence"/>
</dbReference>
<gene>
    <name evidence="8" type="ORF">ACFQ08_12075</name>
</gene>
<evidence type="ECO:0000256" key="4">
    <source>
        <dbReference type="ARBA" id="ARBA00022989"/>
    </source>
</evidence>
<evidence type="ECO:0000256" key="2">
    <source>
        <dbReference type="ARBA" id="ARBA00022475"/>
    </source>
</evidence>
<accession>A0ABW3DNA8</accession>
<dbReference type="PANTHER" id="PTHR43124:SF3">
    <property type="entry name" value="CHLORAMPHENICOL EFFLUX PUMP RV0191"/>
    <property type="match status" value="1"/>
</dbReference>
<feature type="transmembrane region" description="Helical" evidence="6">
    <location>
        <begin position="340"/>
        <end position="363"/>
    </location>
</feature>
<feature type="transmembrane region" description="Helical" evidence="6">
    <location>
        <begin position="7"/>
        <end position="33"/>
    </location>
</feature>
<evidence type="ECO:0000256" key="3">
    <source>
        <dbReference type="ARBA" id="ARBA00022692"/>
    </source>
</evidence>
<dbReference type="InterPro" id="IPR011701">
    <property type="entry name" value="MFS"/>
</dbReference>
<feature type="transmembrane region" description="Helical" evidence="6">
    <location>
        <begin position="246"/>
        <end position="265"/>
    </location>
</feature>
<feature type="transmembrane region" description="Helical" evidence="6">
    <location>
        <begin position="104"/>
        <end position="124"/>
    </location>
</feature>
<feature type="transmembrane region" description="Helical" evidence="6">
    <location>
        <begin position="167"/>
        <end position="185"/>
    </location>
</feature>
<dbReference type="PROSITE" id="PS50850">
    <property type="entry name" value="MFS"/>
    <property type="match status" value="1"/>
</dbReference>
<evidence type="ECO:0000256" key="1">
    <source>
        <dbReference type="ARBA" id="ARBA00004651"/>
    </source>
</evidence>
<feature type="domain" description="Major facilitator superfamily (MFS) profile" evidence="7">
    <location>
        <begin position="11"/>
        <end position="370"/>
    </location>
</feature>
<dbReference type="InterPro" id="IPR036259">
    <property type="entry name" value="MFS_trans_sf"/>
</dbReference>
<dbReference type="Pfam" id="PF07690">
    <property type="entry name" value="MFS_1"/>
    <property type="match status" value="1"/>
</dbReference>
<name>A0ABW3DNA8_9ACTN</name>
<keyword evidence="9" id="KW-1185">Reference proteome</keyword>
<organism evidence="8 9">
    <name type="scientific">Streptosporangium algeriense</name>
    <dbReference type="NCBI Taxonomy" id="1682748"/>
    <lineage>
        <taxon>Bacteria</taxon>
        <taxon>Bacillati</taxon>
        <taxon>Actinomycetota</taxon>
        <taxon>Actinomycetes</taxon>
        <taxon>Streptosporangiales</taxon>
        <taxon>Streptosporangiaceae</taxon>
        <taxon>Streptosporangium</taxon>
    </lineage>
</organism>
<comment type="caution">
    <text evidence="8">The sequence shown here is derived from an EMBL/GenBank/DDBJ whole genome shotgun (WGS) entry which is preliminary data.</text>
</comment>
<keyword evidence="2" id="KW-1003">Cell membrane</keyword>
<evidence type="ECO:0000313" key="8">
    <source>
        <dbReference type="EMBL" id="MFD0885283.1"/>
    </source>
</evidence>
<dbReference type="SUPFAM" id="SSF103473">
    <property type="entry name" value="MFS general substrate transporter"/>
    <property type="match status" value="1"/>
</dbReference>
<reference evidence="9" key="1">
    <citation type="journal article" date="2019" name="Int. J. Syst. Evol. Microbiol.">
        <title>The Global Catalogue of Microorganisms (GCM) 10K type strain sequencing project: providing services to taxonomists for standard genome sequencing and annotation.</title>
        <authorList>
            <consortium name="The Broad Institute Genomics Platform"/>
            <consortium name="The Broad Institute Genome Sequencing Center for Infectious Disease"/>
            <person name="Wu L."/>
            <person name="Ma J."/>
        </authorList>
    </citation>
    <scope>NUCLEOTIDE SEQUENCE [LARGE SCALE GENOMIC DNA]</scope>
    <source>
        <strain evidence="9">CCUG 62974</strain>
    </source>
</reference>
<sequence length="370" mass="37032">MLEGVGIVLWGLVALALGGFGIGLTEFGIVGLLPEVAADLAVTEGAAGLLVSGYALSVAVGALVLTAVLARFDRRKALMGLMVLFIIGNLTSAVAPAYEVMLAGRVVAALCHGAFFGVGAVVAADLVEERRKAGAIALMFAGLTVANVLGVPSGTLLGQVAGWRSTFWAITVIGVVALVGIATLVRPAGAAATETGPSLHAELGIFRRPRVLASVVVSVLTFGGLVGAFTYIAFTLTNISGFSEGSVPWLLLLFGIGSFAGNLVGGRAADRSLDGSLVVILAALTAVLALFAMAATVPAVVVALMTLLGVVGFATAPGLQLRIMSLAKDAPTLASGANIAALNVGNALGAWLAGLTLTTALGYTGPLWTG</sequence>
<feature type="transmembrane region" description="Helical" evidence="6">
    <location>
        <begin position="211"/>
        <end position="234"/>
    </location>
</feature>
<feature type="transmembrane region" description="Helical" evidence="6">
    <location>
        <begin position="300"/>
        <end position="319"/>
    </location>
</feature>
<dbReference type="InterPro" id="IPR020846">
    <property type="entry name" value="MFS_dom"/>
</dbReference>
<comment type="subcellular location">
    <subcellularLocation>
        <location evidence="1">Cell membrane</location>
        <topology evidence="1">Multi-pass membrane protein</topology>
    </subcellularLocation>
</comment>
<protein>
    <submittedName>
        <fullName evidence="8">MFS transporter</fullName>
    </submittedName>
</protein>
<evidence type="ECO:0000259" key="7">
    <source>
        <dbReference type="PROSITE" id="PS50850"/>
    </source>
</evidence>